<dbReference type="InterPro" id="IPR046784">
    <property type="entry name" value="Eap1"/>
</dbReference>
<name>A0A1V6RGR5_9EURO</name>
<feature type="compositionally biased region" description="Basic and acidic residues" evidence="1">
    <location>
        <begin position="292"/>
        <end position="313"/>
    </location>
</feature>
<feature type="compositionally biased region" description="Low complexity" evidence="1">
    <location>
        <begin position="586"/>
        <end position="597"/>
    </location>
</feature>
<feature type="compositionally biased region" description="Basic and acidic residues" evidence="1">
    <location>
        <begin position="257"/>
        <end position="280"/>
    </location>
</feature>
<organism evidence="2 3">
    <name type="scientific">Penicillium vulpinum</name>
    <dbReference type="NCBI Taxonomy" id="29845"/>
    <lineage>
        <taxon>Eukaryota</taxon>
        <taxon>Fungi</taxon>
        <taxon>Dikarya</taxon>
        <taxon>Ascomycota</taxon>
        <taxon>Pezizomycotina</taxon>
        <taxon>Eurotiomycetes</taxon>
        <taxon>Eurotiomycetidae</taxon>
        <taxon>Eurotiales</taxon>
        <taxon>Aspergillaceae</taxon>
        <taxon>Penicillium</taxon>
    </lineage>
</organism>
<evidence type="ECO:0000256" key="1">
    <source>
        <dbReference type="SAM" id="MobiDB-lite"/>
    </source>
</evidence>
<evidence type="ECO:0000313" key="3">
    <source>
        <dbReference type="Proteomes" id="UP000191518"/>
    </source>
</evidence>
<keyword evidence="3" id="KW-1185">Reference proteome</keyword>
<dbReference type="EMBL" id="MDYP01000049">
    <property type="protein sequence ID" value="OQE00583.1"/>
    <property type="molecule type" value="Genomic_DNA"/>
</dbReference>
<dbReference type="Proteomes" id="UP000191518">
    <property type="component" value="Unassembled WGS sequence"/>
</dbReference>
<feature type="region of interest" description="Disordered" evidence="1">
    <location>
        <begin position="813"/>
        <end position="836"/>
    </location>
</feature>
<dbReference type="AlphaFoldDB" id="A0A1V6RGR5"/>
<feature type="compositionally biased region" description="Basic and acidic residues" evidence="1">
    <location>
        <begin position="219"/>
        <end position="250"/>
    </location>
</feature>
<proteinExistence type="predicted"/>
<feature type="region of interest" description="Disordered" evidence="1">
    <location>
        <begin position="18"/>
        <end position="323"/>
    </location>
</feature>
<feature type="compositionally biased region" description="Pro residues" evidence="1">
    <location>
        <begin position="666"/>
        <end position="678"/>
    </location>
</feature>
<feature type="region of interest" description="Disordered" evidence="1">
    <location>
        <begin position="859"/>
        <end position="900"/>
    </location>
</feature>
<dbReference type="STRING" id="29845.A0A1V6RGR5"/>
<feature type="compositionally biased region" description="Pro residues" evidence="1">
    <location>
        <begin position="534"/>
        <end position="552"/>
    </location>
</feature>
<feature type="compositionally biased region" description="Basic and acidic residues" evidence="1">
    <location>
        <begin position="146"/>
        <end position="209"/>
    </location>
</feature>
<dbReference type="Pfam" id="PF20566">
    <property type="entry name" value="Eap1"/>
    <property type="match status" value="1"/>
</dbReference>
<feature type="compositionally biased region" description="Basic and acidic residues" evidence="1">
    <location>
        <begin position="81"/>
        <end position="123"/>
    </location>
</feature>
<feature type="region of interest" description="Disordered" evidence="1">
    <location>
        <begin position="519"/>
        <end position="678"/>
    </location>
</feature>
<reference evidence="3" key="1">
    <citation type="journal article" date="2017" name="Nat. Microbiol.">
        <title>Global analysis of biosynthetic gene clusters reveals vast potential of secondary metabolite production in Penicillium species.</title>
        <authorList>
            <person name="Nielsen J.C."/>
            <person name="Grijseels S."/>
            <person name="Prigent S."/>
            <person name="Ji B."/>
            <person name="Dainat J."/>
            <person name="Nielsen K.F."/>
            <person name="Frisvad J.C."/>
            <person name="Workman M."/>
            <person name="Nielsen J."/>
        </authorList>
    </citation>
    <scope>NUCLEOTIDE SEQUENCE [LARGE SCALE GENOMIC DNA]</scope>
    <source>
        <strain evidence="3">IBT 29486</strain>
    </source>
</reference>
<evidence type="ECO:0000313" key="2">
    <source>
        <dbReference type="EMBL" id="OQE00583.1"/>
    </source>
</evidence>
<feature type="region of interest" description="Disordered" evidence="1">
    <location>
        <begin position="459"/>
        <end position="480"/>
    </location>
</feature>
<feature type="region of interest" description="Disordered" evidence="1">
    <location>
        <begin position="338"/>
        <end position="424"/>
    </location>
</feature>
<accession>A0A1V6RGR5</accession>
<feature type="compositionally biased region" description="Acidic residues" evidence="1">
    <location>
        <begin position="970"/>
        <end position="979"/>
    </location>
</feature>
<protein>
    <submittedName>
        <fullName evidence="2">Uncharacterized protein</fullName>
    </submittedName>
</protein>
<comment type="caution">
    <text evidence="2">The sequence shown here is derived from an EMBL/GenBank/DDBJ whole genome shotgun (WGS) entry which is preliminary data.</text>
</comment>
<sequence length="1132" mass="126404">MARRYEIDELIWLRGSPLVAKPPGLPPIEEWMPQPDPTTTQRKPHNTRDANNPAETEDIVLGPPKTAFASSRIGGKGSLDLTDRPAARPNDSDETKNDRFNFRDRLFKDRDAPDKELDRREAKPGPLSARRGEREDWNAGRPRRTFGPEEQERKPRRNGEFDRWENKEGPRDPNAERVPRDNKDGRFPARKEGQPPRSKYEGSWFRDEQAQEGADAADDDKPPLRNREWRQNQTRHGTEREWNRGAKFEQDPEWMDANERDEPRRAHTQEDFERWKERMKAGSGPSAQPPAHAEEKKEPHVEYQKAETRRTDGEIFSNSGAQFMSDDSMERFFGLLGDSKAQPQTPEVSSPMAVDPVAKKEPSPFPGKPGKSSRFAGLFSPMPESPAREPEPMPYFSAPLPQPQHYQQPQPAPESMPFPSHSADQEGFQRILQMLGGQRSENATPHDMGLPHQQRTMSMMHAEQQHAALSLPSPSREHLHRSDYMGPGPENPMAQVGPKDPQALERAHLLRLMQQVRVGPPSAGHLSQQSPNPGIAPPPGLMPEGMPRPPPGLSAQKTPAFLDDPAIANMQRPDSEHLRRRPANGPPMGFFDDMPFPQGNQGPMTPGGSRPPQGANQPPMPLQRPPGLEHLPPPGWAGQPVPQQGNLPSPMGPPGISTPGRGMNPNFPPGMLPMPGNAPPMNERQGFPRGLPPGMMPPPGYMNGPPPGFPPMPPNPEAMMGLGPGAQGPFGPGNPGPQGPPPSSRHLLEMFGQSNGGDVRGGMVGPEVEVSLEVNEDGLAHICTNPPFPFVLPSIEEDIEAGAFISSPSIRLNHKHKRDSVTSPRTQRRREISEPPLPWYLDPSYYENNSLESTPAIDESSMAPEDEMSRMNPSGTDLPEEVEDAKPVVTPSPPALPAAMAPMEPLELPDSKGKTSLRVWESHRPSNLNFTIYEDPPDKETPKPSPLQEGFHTVEEDKENIYVSRSDFDSSSDEEEDDDHNLAWNEASTGPRDAFGLPLNRDMSDFVQPHDSPSHERHMRRGREILRTIWVDETQETEEEDRFLHDGRLSDTQIREIEEIEASYQRGQLSRARSSRHQALRDDTTVQAHTNFNTDVRRVLQFQRHEGRGVSPEVTIITPEDNVDEEQEEQGQ</sequence>
<gene>
    <name evidence="2" type="ORF">PENVUL_c049G08494</name>
</gene>
<feature type="region of interest" description="Disordered" evidence="1">
    <location>
        <begin position="928"/>
        <end position="1018"/>
    </location>
</feature>